<dbReference type="InterPro" id="IPR013083">
    <property type="entry name" value="Znf_RING/FYVE/PHD"/>
</dbReference>
<evidence type="ECO:0000256" key="3">
    <source>
        <dbReference type="ARBA" id="ARBA00012483"/>
    </source>
</evidence>
<dbReference type="EC" id="2.3.2.27" evidence="3"/>
<dbReference type="GO" id="GO:0072344">
    <property type="term" value="P:rescue of stalled ribosome"/>
    <property type="evidence" value="ECO:0007669"/>
    <property type="project" value="InterPro"/>
</dbReference>
<dbReference type="PANTHER" id="PTHR22938:SF0">
    <property type="entry name" value="E3 UBIQUITIN-PROTEIN LIGASE ZNF598"/>
    <property type="match status" value="1"/>
</dbReference>
<evidence type="ECO:0000313" key="9">
    <source>
        <dbReference type="Proteomes" id="UP000268162"/>
    </source>
</evidence>
<evidence type="ECO:0000256" key="1">
    <source>
        <dbReference type="ARBA" id="ARBA00000900"/>
    </source>
</evidence>
<evidence type="ECO:0000259" key="7">
    <source>
        <dbReference type="PROSITE" id="PS50089"/>
    </source>
</evidence>
<dbReference type="InterPro" id="IPR056437">
    <property type="entry name" value="Znf-C2H2_ZNF598/HEL2"/>
</dbReference>
<keyword evidence="5" id="KW-0862">Zinc</keyword>
<evidence type="ECO:0000313" key="8">
    <source>
        <dbReference type="EMBL" id="RKP39561.1"/>
    </source>
</evidence>
<dbReference type="InterPro" id="IPR001841">
    <property type="entry name" value="Znf_RING"/>
</dbReference>
<keyword evidence="5" id="KW-0863">Zinc-finger</keyword>
<evidence type="ECO:0000256" key="6">
    <source>
        <dbReference type="SAM" id="MobiDB-lite"/>
    </source>
</evidence>
<dbReference type="Pfam" id="PF23230">
    <property type="entry name" value="zf-C2H2_13"/>
    <property type="match status" value="1"/>
</dbReference>
<dbReference type="CDD" id="cd16615">
    <property type="entry name" value="RING-HC_ZNF598"/>
    <property type="match status" value="1"/>
</dbReference>
<comment type="catalytic activity">
    <reaction evidence="1">
        <text>S-ubiquitinyl-[E2 ubiquitin-conjugating enzyme]-L-cysteine + [acceptor protein]-L-lysine = [E2 ubiquitin-conjugating enzyme]-L-cysteine + N(6)-ubiquitinyl-[acceptor protein]-L-lysine.</text>
        <dbReference type="EC" id="2.3.2.27"/>
    </reaction>
</comment>
<dbReference type="GO" id="GO:0008270">
    <property type="term" value="F:zinc ion binding"/>
    <property type="evidence" value="ECO:0007669"/>
    <property type="project" value="UniProtKB-KW"/>
</dbReference>
<dbReference type="AlphaFoldDB" id="A0A4Q0A242"/>
<dbReference type="PROSITE" id="PS00028">
    <property type="entry name" value="ZINC_FINGER_C2H2_1"/>
    <property type="match status" value="1"/>
</dbReference>
<feature type="region of interest" description="Disordered" evidence="6">
    <location>
        <begin position="1"/>
        <end position="90"/>
    </location>
</feature>
<dbReference type="PANTHER" id="PTHR22938">
    <property type="entry name" value="ZINC FINGER PROTEIN 598"/>
    <property type="match status" value="1"/>
</dbReference>
<sequence length="341" mass="38399">MSNPESQQPTEATGSSGGKSRPASRGGPCKSSNRGKAPATAAASAAVGGESGETKNNSSPRAPPKSRSGKRESAPRKARTGTRAAPKETPEVDDSDVCIICTHPIKYQAMGSCDHPTCHICTLRLRALYKNNACPYCKTELDNVIIVPPDGKRYAEYNDQDLPCRDDELGIRFCSQEVADSSFDLLSIRCQWRGCSYVTDSDWAELKKHTADEHDKHMCDLCMRFKKAFAHEHRLFSKPQLTAHYRKGDKTGFTGHPSCEFCHRAFYDNDALFDHCRERHEQCFVCVNNGQGRQQYYRNYQALENHFHKAHFVCNKPECLEKKFVVFDSEIDLKAHMLEEH</sequence>
<comment type="pathway">
    <text evidence="2">Protein modification; protein ubiquitination.</text>
</comment>
<dbReference type="STRING" id="215637.A0A4Q0A242"/>
<dbReference type="GO" id="GO:0016567">
    <property type="term" value="P:protein ubiquitination"/>
    <property type="evidence" value="ECO:0007669"/>
    <property type="project" value="TreeGrafter"/>
</dbReference>
<protein>
    <recommendedName>
        <fullName evidence="3">RING-type E3 ubiquitin transferase</fullName>
        <ecNumber evidence="3">2.3.2.27</ecNumber>
    </recommendedName>
</protein>
<dbReference type="Proteomes" id="UP000268162">
    <property type="component" value="Unassembled WGS sequence"/>
</dbReference>
<organism evidence="8 9">
    <name type="scientific">Dimargaris cristalligena</name>
    <dbReference type="NCBI Taxonomy" id="215637"/>
    <lineage>
        <taxon>Eukaryota</taxon>
        <taxon>Fungi</taxon>
        <taxon>Fungi incertae sedis</taxon>
        <taxon>Zoopagomycota</taxon>
        <taxon>Kickxellomycotina</taxon>
        <taxon>Dimargaritomycetes</taxon>
        <taxon>Dimargaritales</taxon>
        <taxon>Dimargaritaceae</taxon>
        <taxon>Dimargaris</taxon>
    </lineage>
</organism>
<evidence type="ECO:0000256" key="4">
    <source>
        <dbReference type="ARBA" id="ARBA00035113"/>
    </source>
</evidence>
<feature type="domain" description="RING-type" evidence="7">
    <location>
        <begin position="98"/>
        <end position="138"/>
    </location>
</feature>
<comment type="similarity">
    <text evidence="4">Belongs to the ZNF598/HEL2 family.</text>
</comment>
<dbReference type="GO" id="GO:0043022">
    <property type="term" value="F:ribosome binding"/>
    <property type="evidence" value="ECO:0007669"/>
    <property type="project" value="TreeGrafter"/>
</dbReference>
<dbReference type="InterPro" id="IPR041888">
    <property type="entry name" value="RING-HC_ZNF598/HEL2"/>
</dbReference>
<dbReference type="SUPFAM" id="SSF57850">
    <property type="entry name" value="RING/U-box"/>
    <property type="match status" value="1"/>
</dbReference>
<dbReference type="EMBL" id="ML002261">
    <property type="protein sequence ID" value="RKP39561.1"/>
    <property type="molecule type" value="Genomic_DNA"/>
</dbReference>
<dbReference type="SMART" id="SM00355">
    <property type="entry name" value="ZnF_C2H2"/>
    <property type="match status" value="4"/>
</dbReference>
<evidence type="ECO:0000256" key="5">
    <source>
        <dbReference type="PROSITE-ProRule" id="PRU00175"/>
    </source>
</evidence>
<feature type="compositionally biased region" description="Low complexity" evidence="6">
    <location>
        <begin position="37"/>
        <end position="46"/>
    </location>
</feature>
<dbReference type="PROSITE" id="PS50089">
    <property type="entry name" value="ZF_RING_2"/>
    <property type="match status" value="1"/>
</dbReference>
<name>A0A4Q0A242_9FUNG</name>
<accession>A0A4Q0A242</accession>
<dbReference type="InterPro" id="IPR013087">
    <property type="entry name" value="Znf_C2H2_type"/>
</dbReference>
<feature type="compositionally biased region" description="Polar residues" evidence="6">
    <location>
        <begin position="1"/>
        <end position="14"/>
    </location>
</feature>
<reference evidence="9" key="1">
    <citation type="journal article" date="2018" name="Nat. Microbiol.">
        <title>Leveraging single-cell genomics to expand the fungal tree of life.</title>
        <authorList>
            <person name="Ahrendt S.R."/>
            <person name="Quandt C.A."/>
            <person name="Ciobanu D."/>
            <person name="Clum A."/>
            <person name="Salamov A."/>
            <person name="Andreopoulos B."/>
            <person name="Cheng J.F."/>
            <person name="Woyke T."/>
            <person name="Pelin A."/>
            <person name="Henrissat B."/>
            <person name="Reynolds N.K."/>
            <person name="Benny G.L."/>
            <person name="Smith M.E."/>
            <person name="James T.Y."/>
            <person name="Grigoriev I.V."/>
        </authorList>
    </citation>
    <scope>NUCLEOTIDE SEQUENCE [LARGE SCALE GENOMIC DNA]</scope>
    <source>
        <strain evidence="9">RSA 468</strain>
    </source>
</reference>
<keyword evidence="9" id="KW-1185">Reference proteome</keyword>
<dbReference type="InterPro" id="IPR044288">
    <property type="entry name" value="ZNF598/HEL2"/>
</dbReference>
<gene>
    <name evidence="8" type="ORF">BJ085DRAFT_20324</name>
</gene>
<dbReference type="Gene3D" id="3.30.40.10">
    <property type="entry name" value="Zinc/RING finger domain, C3HC4 (zinc finger)"/>
    <property type="match status" value="1"/>
</dbReference>
<dbReference type="Pfam" id="PF25447">
    <property type="entry name" value="RING_ZNF598"/>
    <property type="match status" value="1"/>
</dbReference>
<dbReference type="GO" id="GO:0061630">
    <property type="term" value="F:ubiquitin protein ligase activity"/>
    <property type="evidence" value="ECO:0007669"/>
    <property type="project" value="UniProtKB-EC"/>
</dbReference>
<proteinExistence type="inferred from homology"/>
<feature type="non-terminal residue" evidence="8">
    <location>
        <position position="341"/>
    </location>
</feature>
<evidence type="ECO:0000256" key="2">
    <source>
        <dbReference type="ARBA" id="ARBA00004906"/>
    </source>
</evidence>
<keyword evidence="5" id="KW-0479">Metal-binding</keyword>